<dbReference type="EMBL" id="WUAV01000002">
    <property type="protein sequence ID" value="KAF1765685.1"/>
    <property type="molecule type" value="Genomic_DNA"/>
</dbReference>
<dbReference type="Proteomes" id="UP000483820">
    <property type="component" value="Chromosome II"/>
</dbReference>
<evidence type="ECO:0000256" key="1">
    <source>
        <dbReference type="SAM" id="Coils"/>
    </source>
</evidence>
<dbReference type="AlphaFoldDB" id="E3LG39"/>
<dbReference type="InParanoid" id="E3LG39"/>
<dbReference type="HOGENOM" id="CLU_1020257_0_0_1"/>
<dbReference type="CTD" id="9822387"/>
<feature type="coiled-coil region" evidence="1">
    <location>
        <begin position="13"/>
        <end position="40"/>
    </location>
</feature>
<dbReference type="RefSeq" id="XP_003117178.1">
    <property type="nucleotide sequence ID" value="XM_003117130.1"/>
</dbReference>
<proteinExistence type="predicted"/>
<dbReference type="GeneID" id="9822387"/>
<sequence>MFDQIIKNPDEMMDKYTELIAQFNKEKQEHEESKKKLSEKDLALWKVHDTARIASIDSRQLQYDRQMILRNIAHDDENSQIIVEDFQKTINELKRELLNKYEIARAPLLKLGKQKDEQIRELKKELKEMQEFDPTHHDAQIVDKLKNEQKETKKEIRELKKRLITFLDRELEIFDRFEIILAEKNVWIQRLLNAHNQEPHVSSIINYGENGQMNLNQQIIQFEQEILQNKENYNEDVQIENNKQHHERSN</sequence>
<dbReference type="Proteomes" id="UP000008281">
    <property type="component" value="Unassembled WGS sequence"/>
</dbReference>
<evidence type="ECO:0000313" key="4">
    <source>
        <dbReference type="Proteomes" id="UP000008281"/>
    </source>
</evidence>
<evidence type="ECO:0000313" key="3">
    <source>
        <dbReference type="EMBL" id="KAF1765685.1"/>
    </source>
</evidence>
<keyword evidence="4" id="KW-1185">Reference proteome</keyword>
<name>E3LG39_CAERE</name>
<organism evidence="4">
    <name type="scientific">Caenorhabditis remanei</name>
    <name type="common">Caenorhabditis vulgaris</name>
    <dbReference type="NCBI Taxonomy" id="31234"/>
    <lineage>
        <taxon>Eukaryota</taxon>
        <taxon>Metazoa</taxon>
        <taxon>Ecdysozoa</taxon>
        <taxon>Nematoda</taxon>
        <taxon>Chromadorea</taxon>
        <taxon>Rhabditida</taxon>
        <taxon>Rhabditina</taxon>
        <taxon>Rhabditomorpha</taxon>
        <taxon>Rhabditoidea</taxon>
        <taxon>Rhabditidae</taxon>
        <taxon>Peloderinae</taxon>
        <taxon>Caenorhabditis</taxon>
    </lineage>
</organism>
<reference evidence="2" key="1">
    <citation type="submission" date="2007-07" db="EMBL/GenBank/DDBJ databases">
        <title>PCAP assembly of the Caenorhabditis remanei genome.</title>
        <authorList>
            <consortium name="The Caenorhabditis remanei Sequencing Consortium"/>
            <person name="Wilson R.K."/>
        </authorList>
    </citation>
    <scope>NUCLEOTIDE SEQUENCE [LARGE SCALE GENOMIC DNA]</scope>
    <source>
        <strain evidence="2">PB4641</strain>
    </source>
</reference>
<accession>E3LG39</accession>
<dbReference type="KEGG" id="crq:GCK72_005638"/>
<dbReference type="EMBL" id="DS268408">
    <property type="protein sequence ID" value="EFO86044.1"/>
    <property type="molecule type" value="Genomic_DNA"/>
</dbReference>
<evidence type="ECO:0000313" key="2">
    <source>
        <dbReference type="EMBL" id="EFO86044.1"/>
    </source>
</evidence>
<reference evidence="3 5" key="2">
    <citation type="submission" date="2019-12" db="EMBL/GenBank/DDBJ databases">
        <title>Chromosome-level assembly of the Caenorhabditis remanei genome.</title>
        <authorList>
            <person name="Teterina A.A."/>
            <person name="Willis J.H."/>
            <person name="Phillips P.C."/>
        </authorList>
    </citation>
    <scope>NUCLEOTIDE SEQUENCE [LARGE SCALE GENOMIC DNA]</scope>
    <source>
        <strain evidence="3 5">PX506</strain>
        <tissue evidence="3">Whole organism</tissue>
    </source>
</reference>
<keyword evidence="1" id="KW-0175">Coiled coil</keyword>
<evidence type="ECO:0000313" key="5">
    <source>
        <dbReference type="Proteomes" id="UP000483820"/>
    </source>
</evidence>
<gene>
    <name evidence="2" type="ORF">CRE_02292</name>
    <name evidence="3" type="ORF">GCK72_005638</name>
</gene>
<protein>
    <submittedName>
        <fullName evidence="2">Uncharacterized protein</fullName>
    </submittedName>
</protein>
<feature type="coiled-coil region" evidence="1">
    <location>
        <begin position="112"/>
        <end position="162"/>
    </location>
</feature>